<dbReference type="EMBL" id="WHLY01000002">
    <property type="protein sequence ID" value="MPR35702.1"/>
    <property type="molecule type" value="Genomic_DNA"/>
</dbReference>
<organism evidence="3 4">
    <name type="scientific">Salmonirosea aquatica</name>
    <dbReference type="NCBI Taxonomy" id="2654236"/>
    <lineage>
        <taxon>Bacteria</taxon>
        <taxon>Pseudomonadati</taxon>
        <taxon>Bacteroidota</taxon>
        <taxon>Cytophagia</taxon>
        <taxon>Cytophagales</taxon>
        <taxon>Spirosomataceae</taxon>
        <taxon>Salmonirosea</taxon>
    </lineage>
</organism>
<reference evidence="3 4" key="1">
    <citation type="submission" date="2019-10" db="EMBL/GenBank/DDBJ databases">
        <title>Draft Genome Sequence of Cytophagaceae sp. SJW1-29.</title>
        <authorList>
            <person name="Choi A."/>
        </authorList>
    </citation>
    <scope>NUCLEOTIDE SEQUENCE [LARGE SCALE GENOMIC DNA]</scope>
    <source>
        <strain evidence="3 4">SJW1-29</strain>
    </source>
</reference>
<feature type="transmembrane region" description="Helical" evidence="2">
    <location>
        <begin position="134"/>
        <end position="151"/>
    </location>
</feature>
<accession>A0A7C9BCQ8</accession>
<feature type="transmembrane region" description="Helical" evidence="2">
    <location>
        <begin position="253"/>
        <end position="274"/>
    </location>
</feature>
<feature type="transmembrane region" description="Helical" evidence="2">
    <location>
        <begin position="211"/>
        <end position="233"/>
    </location>
</feature>
<keyword evidence="2" id="KW-1133">Transmembrane helix</keyword>
<evidence type="ECO:0000313" key="3">
    <source>
        <dbReference type="EMBL" id="MPR35702.1"/>
    </source>
</evidence>
<feature type="transmembrane region" description="Helical" evidence="2">
    <location>
        <begin position="182"/>
        <end position="199"/>
    </location>
</feature>
<feature type="transmembrane region" description="Helical" evidence="2">
    <location>
        <begin position="110"/>
        <end position="128"/>
    </location>
</feature>
<feature type="transmembrane region" description="Helical" evidence="2">
    <location>
        <begin position="48"/>
        <end position="70"/>
    </location>
</feature>
<keyword evidence="4" id="KW-1185">Reference proteome</keyword>
<feature type="transmembrane region" description="Helical" evidence="2">
    <location>
        <begin position="158"/>
        <end position="176"/>
    </location>
</feature>
<name>A0A7C9BCQ8_9BACT</name>
<evidence type="ECO:0008006" key="5">
    <source>
        <dbReference type="Google" id="ProtNLM"/>
    </source>
</evidence>
<dbReference type="RefSeq" id="WP_152762990.1">
    <property type="nucleotide sequence ID" value="NZ_WHLY01000002.1"/>
</dbReference>
<keyword evidence="2" id="KW-0812">Transmembrane</keyword>
<dbReference type="Proteomes" id="UP000479293">
    <property type="component" value="Unassembled WGS sequence"/>
</dbReference>
<evidence type="ECO:0000256" key="2">
    <source>
        <dbReference type="SAM" id="Phobius"/>
    </source>
</evidence>
<dbReference type="AlphaFoldDB" id="A0A7C9BCQ8"/>
<proteinExistence type="predicted"/>
<sequence>MKAYNEILLYNQWVQRMAKDWMKKNLITQENQTAINHAYADLPYQPNWFIWIGLFIFTLIGIGASTVFFLPLIDTAFAETLLGPLYGVAMYFFMNYLIKERKLHFSAIDNAFLYAILLSFIPLIIKLADTVGDIPWLVALAYLPLLLFITYRYGEPLITLGTSLNGLYIVAILAMETPWGKLLLPFIVMLFAGTVWYFVRSFMLDDRSFYWRIALNWLHVAALTVVYAAGNYYVVREGNAALNSLPDPSPEVALSGLFWLLTFLIPGLYLYAAIRWKSLQFLILGSLFLIVSLATFYHYYPFMPGEWATALLGLAGIGAAIFGMRYLKNARNGFIYEPEETSEWATLAGTIIAAEVGSSASDTPQGPHFGGGDFGGGGSGEGY</sequence>
<feature type="transmembrane region" description="Helical" evidence="2">
    <location>
        <begin position="76"/>
        <end position="98"/>
    </location>
</feature>
<feature type="transmembrane region" description="Helical" evidence="2">
    <location>
        <begin position="307"/>
        <end position="327"/>
    </location>
</feature>
<feature type="region of interest" description="Disordered" evidence="1">
    <location>
        <begin position="358"/>
        <end position="383"/>
    </location>
</feature>
<evidence type="ECO:0000256" key="1">
    <source>
        <dbReference type="SAM" id="MobiDB-lite"/>
    </source>
</evidence>
<feature type="transmembrane region" description="Helical" evidence="2">
    <location>
        <begin position="281"/>
        <end position="301"/>
    </location>
</feature>
<keyword evidence="2" id="KW-0472">Membrane</keyword>
<comment type="caution">
    <text evidence="3">The sequence shown here is derived from an EMBL/GenBank/DDBJ whole genome shotgun (WGS) entry which is preliminary data.</text>
</comment>
<gene>
    <name evidence="3" type="ORF">GBK04_20690</name>
</gene>
<feature type="compositionally biased region" description="Gly residues" evidence="1">
    <location>
        <begin position="368"/>
        <end position="383"/>
    </location>
</feature>
<protein>
    <recommendedName>
        <fullName evidence="5">DUF2157 domain-containing protein</fullName>
    </recommendedName>
</protein>
<evidence type="ECO:0000313" key="4">
    <source>
        <dbReference type="Proteomes" id="UP000479293"/>
    </source>
</evidence>